<organism evidence="1 2">
    <name type="scientific">Peronosclerospora sorghi</name>
    <dbReference type="NCBI Taxonomy" id="230839"/>
    <lineage>
        <taxon>Eukaryota</taxon>
        <taxon>Sar</taxon>
        <taxon>Stramenopiles</taxon>
        <taxon>Oomycota</taxon>
        <taxon>Peronosporomycetes</taxon>
        <taxon>Peronosporales</taxon>
        <taxon>Peronosporaceae</taxon>
        <taxon>Peronosclerospora</taxon>
    </lineage>
</organism>
<reference evidence="1 2" key="1">
    <citation type="journal article" date="2022" name="bioRxiv">
        <title>The genome of the oomycete Peronosclerospora sorghi, a cosmopolitan pathogen of maize and sorghum, is inflated with dispersed pseudogenes.</title>
        <authorList>
            <person name="Fletcher K."/>
            <person name="Martin F."/>
            <person name="Isakeit T."/>
            <person name="Cavanaugh K."/>
            <person name="Magill C."/>
            <person name="Michelmore R."/>
        </authorList>
    </citation>
    <scope>NUCLEOTIDE SEQUENCE [LARGE SCALE GENOMIC DNA]</scope>
    <source>
        <strain evidence="1">P6</strain>
    </source>
</reference>
<accession>A0ACC0W675</accession>
<dbReference type="EMBL" id="CM047583">
    <property type="protein sequence ID" value="KAI9913640.1"/>
    <property type="molecule type" value="Genomic_DNA"/>
</dbReference>
<dbReference type="Proteomes" id="UP001163321">
    <property type="component" value="Chromosome 4"/>
</dbReference>
<name>A0ACC0W675_9STRA</name>
<evidence type="ECO:0000313" key="2">
    <source>
        <dbReference type="Proteomes" id="UP001163321"/>
    </source>
</evidence>
<evidence type="ECO:0000313" key="1">
    <source>
        <dbReference type="EMBL" id="KAI9913640.1"/>
    </source>
</evidence>
<sequence length="59" mass="6573">MGAIHYAPETRSHLNKNFATCGEYPMSLGTCIQTVIELKEKTDGDESNLPIVIHFENAH</sequence>
<gene>
    <name evidence="1" type="ORF">PsorP6_004857</name>
</gene>
<protein>
    <submittedName>
        <fullName evidence="1">Uncharacterized protein</fullName>
    </submittedName>
</protein>
<comment type="caution">
    <text evidence="1">The sequence shown here is derived from an EMBL/GenBank/DDBJ whole genome shotgun (WGS) entry which is preliminary data.</text>
</comment>
<proteinExistence type="predicted"/>
<keyword evidence="2" id="KW-1185">Reference proteome</keyword>